<organism evidence="1 2">
    <name type="scientific">Exaiptasia diaphana</name>
    <name type="common">Tropical sea anemone</name>
    <name type="synonym">Aiptasia pulchella</name>
    <dbReference type="NCBI Taxonomy" id="2652724"/>
    <lineage>
        <taxon>Eukaryota</taxon>
        <taxon>Metazoa</taxon>
        <taxon>Cnidaria</taxon>
        <taxon>Anthozoa</taxon>
        <taxon>Hexacorallia</taxon>
        <taxon>Actiniaria</taxon>
        <taxon>Aiptasiidae</taxon>
        <taxon>Exaiptasia</taxon>
    </lineage>
</organism>
<dbReference type="KEGG" id="epa:110249894"/>
<keyword evidence="2" id="KW-1185">Reference proteome</keyword>
<evidence type="ECO:0000313" key="1">
    <source>
        <dbReference type="EnsemblMetazoa" id="XP_020912133.1"/>
    </source>
</evidence>
<reference evidence="1" key="1">
    <citation type="submission" date="2022-11" db="UniProtKB">
        <authorList>
            <consortium name="EnsemblMetazoa"/>
        </authorList>
    </citation>
    <scope>IDENTIFICATION</scope>
</reference>
<protein>
    <submittedName>
        <fullName evidence="1">Uncharacterized protein</fullName>
    </submittedName>
</protein>
<dbReference type="EnsemblMetazoa" id="XM_021056474.2">
    <property type="protein sequence ID" value="XP_020912133.1"/>
    <property type="gene ID" value="LOC110249894"/>
</dbReference>
<evidence type="ECO:0000313" key="2">
    <source>
        <dbReference type="Proteomes" id="UP000887567"/>
    </source>
</evidence>
<dbReference type="AlphaFoldDB" id="A0A913XY56"/>
<dbReference type="RefSeq" id="XP_020912133.1">
    <property type="nucleotide sequence ID" value="XM_021056474.2"/>
</dbReference>
<dbReference type="GeneID" id="110249894"/>
<proteinExistence type="predicted"/>
<name>A0A913XY56_EXADI</name>
<sequence length="177" mass="20439">MSRKGKRNWTEDMNRAVLECKRKAQESLLKDCPTKQNGRKKGYIQIMKELWDDMGYGYLGFTGQNLRDQASRLEKIQDSIFSTQNREENINQLEINDGEYATTHPRPALSLHNNSISQYPEDSLVNEEISTRKIQPNLPSCEVFPSACGAKQWGSLSHEQFCATINDIYDEIQKKYI</sequence>
<dbReference type="OrthoDB" id="5989126at2759"/>
<dbReference type="Proteomes" id="UP000887567">
    <property type="component" value="Unplaced"/>
</dbReference>
<accession>A0A913XY56</accession>